<dbReference type="EMBL" id="MKKU01000872">
    <property type="protein sequence ID" value="RNF00619.1"/>
    <property type="molecule type" value="Genomic_DNA"/>
</dbReference>
<proteinExistence type="predicted"/>
<protein>
    <submittedName>
        <fullName evidence="2">Uncharacterized protein</fullName>
    </submittedName>
</protein>
<name>A0A422N579_9TRYP</name>
<feature type="region of interest" description="Disordered" evidence="1">
    <location>
        <begin position="1"/>
        <end position="27"/>
    </location>
</feature>
<dbReference type="GeneID" id="40322388"/>
<dbReference type="AlphaFoldDB" id="A0A422N579"/>
<reference evidence="2 3" key="1">
    <citation type="journal article" date="2018" name="BMC Genomics">
        <title>Genomic comparison of Trypanosoma conorhini and Trypanosoma rangeli to Trypanosoma cruzi strains of high and low virulence.</title>
        <authorList>
            <person name="Bradwell K.R."/>
            <person name="Koparde V.N."/>
            <person name="Matveyev A.V."/>
            <person name="Serrano M.G."/>
            <person name="Alves J.M."/>
            <person name="Parikh H."/>
            <person name="Huang B."/>
            <person name="Lee V."/>
            <person name="Espinosa-Alvarez O."/>
            <person name="Ortiz P.A."/>
            <person name="Costa-Martins A.G."/>
            <person name="Teixeira M.M."/>
            <person name="Buck G.A."/>
        </authorList>
    </citation>
    <scope>NUCLEOTIDE SEQUENCE [LARGE SCALE GENOMIC DNA]</scope>
    <source>
        <strain evidence="2 3">025E</strain>
    </source>
</reference>
<evidence type="ECO:0000256" key="1">
    <source>
        <dbReference type="SAM" id="MobiDB-lite"/>
    </source>
</evidence>
<feature type="compositionally biased region" description="Basic and acidic residues" evidence="1">
    <location>
        <begin position="1"/>
        <end position="22"/>
    </location>
</feature>
<feature type="compositionally biased region" description="Basic and acidic residues" evidence="1">
    <location>
        <begin position="124"/>
        <end position="133"/>
    </location>
</feature>
<keyword evidence="3" id="KW-1185">Reference proteome</keyword>
<evidence type="ECO:0000313" key="2">
    <source>
        <dbReference type="EMBL" id="RNF00619.1"/>
    </source>
</evidence>
<sequence length="168" mass="19435">MHRTRPSERGKRDEVIARQDRTRPHHGSITELAQKSENVLFFLHRVFQDGEVFAQISLPFDNLNPNVARSRGVVRPQRRMHASAKSDGHRGELFKIISLHQQHLHWGARSYCPDGCVVRGQRKQQKDEKEEARRRRRGPQAKVRTATTPPPAHRHTHRCLAIVLLCSL</sequence>
<organism evidence="2 3">
    <name type="scientific">Trypanosoma conorhini</name>
    <dbReference type="NCBI Taxonomy" id="83891"/>
    <lineage>
        <taxon>Eukaryota</taxon>
        <taxon>Discoba</taxon>
        <taxon>Euglenozoa</taxon>
        <taxon>Kinetoplastea</taxon>
        <taxon>Metakinetoplastina</taxon>
        <taxon>Trypanosomatida</taxon>
        <taxon>Trypanosomatidae</taxon>
        <taxon>Trypanosoma</taxon>
    </lineage>
</organism>
<evidence type="ECO:0000313" key="3">
    <source>
        <dbReference type="Proteomes" id="UP000284403"/>
    </source>
</evidence>
<feature type="region of interest" description="Disordered" evidence="1">
    <location>
        <begin position="120"/>
        <end position="154"/>
    </location>
</feature>
<accession>A0A422N579</accession>
<gene>
    <name evidence="2" type="ORF">Tco025E_08777</name>
</gene>
<dbReference type="RefSeq" id="XP_029224283.1">
    <property type="nucleotide sequence ID" value="XM_029375620.1"/>
</dbReference>
<dbReference type="Proteomes" id="UP000284403">
    <property type="component" value="Unassembled WGS sequence"/>
</dbReference>
<comment type="caution">
    <text evidence="2">The sequence shown here is derived from an EMBL/GenBank/DDBJ whole genome shotgun (WGS) entry which is preliminary data.</text>
</comment>